<dbReference type="AlphaFoldDB" id="A0AAN7WGI1"/>
<evidence type="ECO:0000256" key="1">
    <source>
        <dbReference type="SAM" id="MobiDB-lite"/>
    </source>
</evidence>
<dbReference type="PROSITE" id="PS50888">
    <property type="entry name" value="BHLH"/>
    <property type="match status" value="1"/>
</dbReference>
<feature type="compositionally biased region" description="Polar residues" evidence="1">
    <location>
        <begin position="340"/>
        <end position="361"/>
    </location>
</feature>
<evidence type="ECO:0000259" key="2">
    <source>
        <dbReference type="PROSITE" id="PS50888"/>
    </source>
</evidence>
<feature type="compositionally biased region" description="Low complexity" evidence="1">
    <location>
        <begin position="369"/>
        <end position="380"/>
    </location>
</feature>
<proteinExistence type="predicted"/>
<organism evidence="3 4">
    <name type="scientific">Elasticomyces elasticus</name>
    <dbReference type="NCBI Taxonomy" id="574655"/>
    <lineage>
        <taxon>Eukaryota</taxon>
        <taxon>Fungi</taxon>
        <taxon>Dikarya</taxon>
        <taxon>Ascomycota</taxon>
        <taxon>Pezizomycotina</taxon>
        <taxon>Dothideomycetes</taxon>
        <taxon>Dothideomycetidae</taxon>
        <taxon>Mycosphaerellales</taxon>
        <taxon>Teratosphaeriaceae</taxon>
        <taxon>Elasticomyces</taxon>
    </lineage>
</organism>
<dbReference type="Proteomes" id="UP001310594">
    <property type="component" value="Unassembled WGS sequence"/>
</dbReference>
<dbReference type="EMBL" id="JAVRQU010000003">
    <property type="protein sequence ID" value="KAK5704927.1"/>
    <property type="molecule type" value="Genomic_DNA"/>
</dbReference>
<dbReference type="Gene3D" id="4.10.280.10">
    <property type="entry name" value="Helix-loop-helix DNA-binding domain"/>
    <property type="match status" value="1"/>
</dbReference>
<feature type="region of interest" description="Disordered" evidence="1">
    <location>
        <begin position="340"/>
        <end position="515"/>
    </location>
</feature>
<evidence type="ECO:0000313" key="3">
    <source>
        <dbReference type="EMBL" id="KAK5704927.1"/>
    </source>
</evidence>
<feature type="compositionally biased region" description="Basic and acidic residues" evidence="1">
    <location>
        <begin position="505"/>
        <end position="515"/>
    </location>
</feature>
<dbReference type="SUPFAM" id="SSF47459">
    <property type="entry name" value="HLH, helix-loop-helix DNA-binding domain"/>
    <property type="match status" value="1"/>
</dbReference>
<accession>A0AAN7WGI1</accession>
<name>A0AAN7WGI1_9PEZI</name>
<dbReference type="InterPro" id="IPR011598">
    <property type="entry name" value="bHLH_dom"/>
</dbReference>
<dbReference type="GO" id="GO:0046983">
    <property type="term" value="F:protein dimerization activity"/>
    <property type="evidence" value="ECO:0007669"/>
    <property type="project" value="InterPro"/>
</dbReference>
<dbReference type="InterPro" id="IPR036638">
    <property type="entry name" value="HLH_DNA-bd_sf"/>
</dbReference>
<gene>
    <name evidence="3" type="ORF">LTR97_002038</name>
</gene>
<feature type="domain" description="BHLH" evidence="2">
    <location>
        <begin position="509"/>
        <end position="562"/>
    </location>
</feature>
<feature type="compositionally biased region" description="Low complexity" evidence="1">
    <location>
        <begin position="468"/>
        <end position="492"/>
    </location>
</feature>
<evidence type="ECO:0000313" key="4">
    <source>
        <dbReference type="Proteomes" id="UP001310594"/>
    </source>
</evidence>
<protein>
    <recommendedName>
        <fullName evidence="2">BHLH domain-containing protein</fullName>
    </recommendedName>
</protein>
<comment type="caution">
    <text evidence="3">The sequence shown here is derived from an EMBL/GenBank/DDBJ whole genome shotgun (WGS) entry which is preliminary data.</text>
</comment>
<reference evidence="3" key="1">
    <citation type="submission" date="2023-08" db="EMBL/GenBank/DDBJ databases">
        <title>Black Yeasts Isolated from many extreme environments.</title>
        <authorList>
            <person name="Coleine C."/>
            <person name="Stajich J.E."/>
            <person name="Selbmann L."/>
        </authorList>
    </citation>
    <scope>NUCLEOTIDE SEQUENCE</scope>
    <source>
        <strain evidence="3">CCFEE 5810</strain>
    </source>
</reference>
<dbReference type="Pfam" id="PF00010">
    <property type="entry name" value="HLH"/>
    <property type="match status" value="1"/>
</dbReference>
<sequence length="587" mass="63481">MGDVMAVDPRQGGYNDGNGMNMQYGFFPPQQQFDTHGHTPILDTDDSQCLDNFFDHPDDPKIAESMSHRADSNYNVSMDDNYLLGGRSASAGTIDPSATMAGASQAMYGAHSMMMQPPRAQSQGGFPMPPHLHSAPATSEVLNTASSLMDLQQQAAHETPQAFDHSMAGSSSWGSIGGFGFTAGGAMPSNGGMHMGAGFPPQMQQQMQQGMVTPQMTPHMPPQMVSHAMMQARAAQEQMQRSGPHMRSNSSNSNYQAFMMQQQISPGGHQRANMPLARYGSDSNITGRPHGYSSGPPDATYMDKEGNLMHIPLVSQAAQVSRNSNSRAPSMTQQTQRMNINNGQSGFRPFNSANSVGSSPTEAFPPSPSTMTSTQQPPTQWGALSLNRRPQYGPQDEDEDTLAESNPRKRRKSHAARDDDGDYQPEARTNTKGGLKLPKKEIVSDEEDLEPATPNNTSRSKKRRRSTIARTISSGSPASAADAASSNGAGSSARRKAGAKSRANLTDEQKRQNHIISEQKRRNVIKQNYTDLDNMVPILNGGKTGLSKAEQVKEIVSYIKSMVNGNNATVAKLQAGLQKKKDNSMNE</sequence>